<dbReference type="AlphaFoldDB" id="Q8C5A6"/>
<dbReference type="CTD" id="100506374"/>
<evidence type="ECO:0000313" key="1">
    <source>
        <dbReference type="EMBL" id="BAC37501.1"/>
    </source>
</evidence>
<accession>Q8C5A6</accession>
<dbReference type="EMBL" id="AK079003">
    <property type="protein sequence ID" value="BAC37501.1"/>
    <property type="molecule type" value="mRNA"/>
</dbReference>
<reference evidence="1" key="1">
    <citation type="journal article" date="1999" name="Methods Enzymol.">
        <title>High-efficiency full-length cDNA cloning.</title>
        <authorList>
            <person name="Carninci P."/>
            <person name="Hayashizaki Y."/>
        </authorList>
    </citation>
    <scope>NUCLEOTIDE SEQUENCE</scope>
    <source>
        <strain evidence="1">C57BL/6J</strain>
        <tissue evidence="1">Epididymis</tissue>
    </source>
</reference>
<dbReference type="BioGRID-ORCS" id="627821">
    <property type="hits" value="0 hits in 63 CRISPR screens"/>
</dbReference>
<protein>
    <recommendedName>
        <fullName evidence="3">Epididymal protein 13</fullName>
    </recommendedName>
</protein>
<dbReference type="RefSeq" id="NP_001170887.1">
    <property type="nucleotide sequence ID" value="NM_001177416.1"/>
</dbReference>
<reference evidence="1" key="4">
    <citation type="journal article" date="2001" name="Nature">
        <title>Functional annotation of a full-length mouse cDNA collection.</title>
        <authorList>
            <consortium name="The RIKEN Genome Exploration Research Group Phase II Team and the FANTOM Consortium"/>
        </authorList>
    </citation>
    <scope>NUCLEOTIDE SEQUENCE</scope>
    <source>
        <strain evidence="1">C57BL/6J</strain>
        <tissue evidence="1">Epididymis</tissue>
    </source>
</reference>
<reference evidence="1" key="6">
    <citation type="submission" date="2002-04" db="EMBL/GenBank/DDBJ databases">
        <authorList>
            <person name="Adachi J."/>
            <person name="Aizawa K."/>
            <person name="Akimura T."/>
            <person name="Arakawa T."/>
            <person name="Bono H."/>
            <person name="Carninci P."/>
            <person name="Fukuda S."/>
            <person name="Furuno M."/>
            <person name="Hanagaki T."/>
            <person name="Hara A."/>
            <person name="Hashizume W."/>
            <person name="Hayashida K."/>
            <person name="Hayatsu N."/>
            <person name="Hiramoto K."/>
            <person name="Hiraoka T."/>
            <person name="Hirozane T."/>
            <person name="Hori F."/>
            <person name="Imotani K."/>
            <person name="Ishii Y."/>
            <person name="Itoh M."/>
            <person name="Kagawa I."/>
            <person name="Kasukawa T."/>
            <person name="Katoh H."/>
            <person name="Kawai J."/>
            <person name="Kojima Y."/>
            <person name="Kondo S."/>
            <person name="Konno H."/>
            <person name="Kouda M."/>
            <person name="Koya S."/>
            <person name="Kurihara C."/>
            <person name="Matsuyama T."/>
            <person name="Miyazaki A."/>
            <person name="Murata M."/>
            <person name="Nakamura M."/>
            <person name="Nishi K."/>
            <person name="Nomura K."/>
            <person name="Numazaki R."/>
            <person name="Ohno M."/>
            <person name="Ohsato N."/>
            <person name="Okazaki Y."/>
            <person name="Saito R."/>
            <person name="Saitoh H."/>
            <person name="Sakai C."/>
            <person name="Sakai K."/>
            <person name="Sakazume N."/>
            <person name="Sano H."/>
            <person name="Sasaki D."/>
            <person name="Shibata K."/>
            <person name="Shinagawa A."/>
            <person name="Shiraki T."/>
            <person name="Sogabe Y."/>
            <person name="Tagami M."/>
            <person name="Tagawa A."/>
            <person name="Takahashi F."/>
            <person name="Takaku-Akahira S."/>
            <person name="Takeda Y."/>
            <person name="Tanaka T."/>
            <person name="Tomaru A."/>
            <person name="Toya T."/>
            <person name="Yasunishi A."/>
            <person name="Muramatsu M."/>
            <person name="Hayashizaki Y."/>
        </authorList>
    </citation>
    <scope>NUCLEOTIDE SEQUENCE</scope>
    <source>
        <strain evidence="1">C57BL/6J</strain>
        <tissue evidence="1">Epididymis</tissue>
    </source>
</reference>
<reference evidence="1" key="3">
    <citation type="journal article" date="2000" name="Genome Res.">
        <title>RIKEN integrated sequence analysis (RISA) system--384-format sequencing pipeline with 384 multicapillary sequencer.</title>
        <authorList>
            <person name="Shibata K."/>
            <person name="Itoh M."/>
            <person name="Aizawa K."/>
            <person name="Nagaoka S."/>
            <person name="Sasaki N."/>
            <person name="Carninci P."/>
            <person name="Konno H."/>
            <person name="Akiyama J."/>
            <person name="Nishi K."/>
            <person name="Kitsunai T."/>
            <person name="Tashiro H."/>
            <person name="Itoh M."/>
            <person name="Sumi N."/>
            <person name="Ishii Y."/>
            <person name="Nakamura S."/>
            <person name="Hazama M."/>
            <person name="Nishine T."/>
            <person name="Harada A."/>
            <person name="Yamamoto R."/>
            <person name="Matsumoto H."/>
            <person name="Sakaguchi S."/>
            <person name="Ikegami T."/>
            <person name="Kashiwagi K."/>
            <person name="Fujiwake S."/>
            <person name="Inoue K."/>
            <person name="Togawa Y."/>
            <person name="Izawa M."/>
            <person name="Ohara E."/>
            <person name="Watahiki M."/>
            <person name="Yoneda Y."/>
            <person name="Ishikawa T."/>
            <person name="Ozawa K."/>
            <person name="Tanaka T."/>
            <person name="Matsuura S."/>
            <person name="Kawai J."/>
            <person name="Okazaki Y."/>
            <person name="Muramatsu M."/>
            <person name="Inoue Y."/>
            <person name="Kira A."/>
            <person name="Hayashizaki Y."/>
        </authorList>
    </citation>
    <scope>NUCLEOTIDE SEQUENCE</scope>
    <source>
        <strain evidence="1">C57BL/6J</strain>
        <tissue evidence="1">Epididymis</tissue>
    </source>
</reference>
<dbReference type="RefSeq" id="NP_001170888.1">
    <property type="nucleotide sequence ID" value="NM_001177417.1"/>
</dbReference>
<organism evidence="1">
    <name type="scientific">Mus musculus</name>
    <name type="common">Mouse</name>
    <dbReference type="NCBI Taxonomy" id="10090"/>
    <lineage>
        <taxon>Eukaryota</taxon>
        <taxon>Metazoa</taxon>
        <taxon>Chordata</taxon>
        <taxon>Craniata</taxon>
        <taxon>Vertebrata</taxon>
        <taxon>Euteleostomi</taxon>
        <taxon>Mammalia</taxon>
        <taxon>Eutheria</taxon>
        <taxon>Euarchontoglires</taxon>
        <taxon>Glires</taxon>
        <taxon>Rodentia</taxon>
        <taxon>Myomorpha</taxon>
        <taxon>Muroidea</taxon>
        <taxon>Muridae</taxon>
        <taxon>Murinae</taxon>
        <taxon>Mus</taxon>
        <taxon>Mus</taxon>
    </lineage>
</organism>
<proteinExistence type="evidence at transcript level"/>
<reference evidence="1" key="2">
    <citation type="journal article" date="2000" name="Genome Res.">
        <title>Normalization and subtraction of cap-trapper-selected cDNAs to prepare full-length cDNA libraries for rapid discovery of new genes.</title>
        <authorList>
            <person name="Carninci P."/>
            <person name="Shibata Y."/>
            <person name="Hayatsu N."/>
            <person name="Sugahara Y."/>
            <person name="Shibata K."/>
            <person name="Itoh M."/>
            <person name="Konno H."/>
            <person name="Okazaki Y."/>
            <person name="Muramatsu M."/>
            <person name="Hayashizaki Y."/>
        </authorList>
    </citation>
    <scope>NUCLEOTIDE SEQUENCE</scope>
    <source>
        <strain evidence="1">C57BL/6J</strain>
        <tissue evidence="1">Epididymis</tissue>
    </source>
</reference>
<dbReference type="GeneID" id="627821"/>
<name>Q8C5A6_MOUSE</name>
<sequence length="88" mass="10224">MKILKRILGLLSLQVLNEETSNCKEEVKPPPATTTVRGLVRTSGWNFLRCAYMVITFFFVSYNKGDWCYCRYCNPDLDLRDDPCCSFQ</sequence>
<dbReference type="OrthoDB" id="9806781at2759"/>
<reference evidence="1" key="8">
    <citation type="journal article" date="2005" name="Science">
        <title>Antisense Transcription in the Mammalian Transcriptome.</title>
        <authorList>
            <consortium name="RIKEN Genome Exploration Research Group and Genome Science Group (Genome Network Project Core Group) and the FANTOM Consortium"/>
        </authorList>
    </citation>
    <scope>NUCLEOTIDE SEQUENCE</scope>
    <source>
        <strain evidence="1">C57BL/6J</strain>
        <tissue evidence="1">Epididymis</tissue>
    </source>
</reference>
<dbReference type="AGR" id="MGI:3643580"/>
<gene>
    <name evidence="2" type="primary">Eddm13</name>
    <name evidence="2" type="synonym">EG627821</name>
    <name evidence="2" type="synonym">Epp13</name>
    <name evidence="2" type="synonym">Gm6792</name>
</gene>
<reference evidence="1" key="7">
    <citation type="journal article" date="2005" name="Science">
        <title>The Transcriptional Landscape of the Mammalian Genome.</title>
        <authorList>
            <consortium name="The FANTOM Consortium"/>
            <consortium name="Riken Genome Exploration Research Group and Genome Science Group (Genome Network Project Core Group)"/>
        </authorList>
    </citation>
    <scope>NUCLEOTIDE SEQUENCE</scope>
    <source>
        <strain evidence="1">C57BL/6J</strain>
        <tissue evidence="1">Epididymis</tissue>
    </source>
</reference>
<reference evidence="1" key="5">
    <citation type="journal article" date="2002" name="Nature">
        <title>Analysis of the mouse transcriptome based on functional annotation of 60,770 full-length cDNAs.</title>
        <authorList>
            <consortium name="The FANTOM Consortium and the RIKEN Genome Exploration Research Group Phase I and II Team"/>
        </authorList>
    </citation>
    <scope>NUCLEOTIDE SEQUENCE</scope>
    <source>
        <strain evidence="1">C57BL/6J</strain>
        <tissue evidence="1">Epididymis</tissue>
    </source>
</reference>
<evidence type="ECO:0008006" key="3">
    <source>
        <dbReference type="Google" id="ProtNLM"/>
    </source>
</evidence>
<dbReference type="MGI" id="MGI:3643580">
    <property type="gene designation" value="Eddm13"/>
</dbReference>
<dbReference type="KEGG" id="mmu:627821"/>
<evidence type="ECO:0000313" key="2">
    <source>
        <dbReference type="MGI" id="MGI:3643580"/>
    </source>
</evidence>